<dbReference type="InParanoid" id="A0A804PHB6"/>
<accession>A0A804PHB6</accession>
<sequence>MTGGARGGGGDFWKKEKGWGRVGSVGPKVGEGGGARLGRESGVRRAALVPQACADDAQTTPTQVQVQVQFMEHGYHLGLRHNMLITRRLSQVTRINKGNLLCIMFCIRENGCPQEKCRTLCIKGINKMLMG</sequence>
<dbReference type="Proteomes" id="UP000007305">
    <property type="component" value="Chromosome 5"/>
</dbReference>
<feature type="compositionally biased region" description="Gly residues" evidence="1">
    <location>
        <begin position="1"/>
        <end position="11"/>
    </location>
</feature>
<reference evidence="2" key="2">
    <citation type="submission" date="2019-07" db="EMBL/GenBank/DDBJ databases">
        <authorList>
            <person name="Seetharam A."/>
            <person name="Woodhouse M."/>
            <person name="Cannon E."/>
        </authorList>
    </citation>
    <scope>NUCLEOTIDE SEQUENCE [LARGE SCALE GENOMIC DNA]</scope>
    <source>
        <strain evidence="2">cv. B73</strain>
    </source>
</reference>
<keyword evidence="3" id="KW-1185">Reference proteome</keyword>
<reference evidence="2" key="3">
    <citation type="submission" date="2021-05" db="UniProtKB">
        <authorList>
            <consortium name="EnsemblPlants"/>
        </authorList>
    </citation>
    <scope>IDENTIFICATION</scope>
    <source>
        <strain evidence="2">cv. B73</strain>
    </source>
</reference>
<reference evidence="3" key="1">
    <citation type="journal article" date="2009" name="Science">
        <title>The B73 maize genome: complexity, diversity, and dynamics.</title>
        <authorList>
            <person name="Schnable P.S."/>
            <person name="Ware D."/>
            <person name="Fulton R.S."/>
            <person name="Stein J.C."/>
            <person name="Wei F."/>
            <person name="Pasternak S."/>
            <person name="Liang C."/>
            <person name="Zhang J."/>
            <person name="Fulton L."/>
            <person name="Graves T.A."/>
            <person name="Minx P."/>
            <person name="Reily A.D."/>
            <person name="Courtney L."/>
            <person name="Kruchowski S.S."/>
            <person name="Tomlinson C."/>
            <person name="Strong C."/>
            <person name="Delehaunty K."/>
            <person name="Fronick C."/>
            <person name="Courtney B."/>
            <person name="Rock S.M."/>
            <person name="Belter E."/>
            <person name="Du F."/>
            <person name="Kim K."/>
            <person name="Abbott R.M."/>
            <person name="Cotton M."/>
            <person name="Levy A."/>
            <person name="Marchetto P."/>
            <person name="Ochoa K."/>
            <person name="Jackson S.M."/>
            <person name="Gillam B."/>
            <person name="Chen W."/>
            <person name="Yan L."/>
            <person name="Higginbotham J."/>
            <person name="Cardenas M."/>
            <person name="Waligorski J."/>
            <person name="Applebaum E."/>
            <person name="Phelps L."/>
            <person name="Falcone J."/>
            <person name="Kanchi K."/>
            <person name="Thane T."/>
            <person name="Scimone A."/>
            <person name="Thane N."/>
            <person name="Henke J."/>
            <person name="Wang T."/>
            <person name="Ruppert J."/>
            <person name="Shah N."/>
            <person name="Rotter K."/>
            <person name="Hodges J."/>
            <person name="Ingenthron E."/>
            <person name="Cordes M."/>
            <person name="Kohlberg S."/>
            <person name="Sgro J."/>
            <person name="Delgado B."/>
            <person name="Mead K."/>
            <person name="Chinwalla A."/>
            <person name="Leonard S."/>
            <person name="Crouse K."/>
            <person name="Collura K."/>
            <person name="Kudrna D."/>
            <person name="Currie J."/>
            <person name="He R."/>
            <person name="Angelova A."/>
            <person name="Rajasekar S."/>
            <person name="Mueller T."/>
            <person name="Lomeli R."/>
            <person name="Scara G."/>
            <person name="Ko A."/>
            <person name="Delaney K."/>
            <person name="Wissotski M."/>
            <person name="Lopez G."/>
            <person name="Campos D."/>
            <person name="Braidotti M."/>
            <person name="Ashley E."/>
            <person name="Golser W."/>
            <person name="Kim H."/>
            <person name="Lee S."/>
            <person name="Lin J."/>
            <person name="Dujmic Z."/>
            <person name="Kim W."/>
            <person name="Talag J."/>
            <person name="Zuccolo A."/>
            <person name="Fan C."/>
            <person name="Sebastian A."/>
            <person name="Kramer M."/>
            <person name="Spiegel L."/>
            <person name="Nascimento L."/>
            <person name="Zutavern T."/>
            <person name="Miller B."/>
            <person name="Ambroise C."/>
            <person name="Muller S."/>
            <person name="Spooner W."/>
            <person name="Narechania A."/>
            <person name="Ren L."/>
            <person name="Wei S."/>
            <person name="Kumari S."/>
            <person name="Faga B."/>
            <person name="Levy M.J."/>
            <person name="McMahan L."/>
            <person name="Van Buren P."/>
            <person name="Vaughn M.W."/>
            <person name="Ying K."/>
            <person name="Yeh C.-T."/>
            <person name="Emrich S.J."/>
            <person name="Jia Y."/>
            <person name="Kalyanaraman A."/>
            <person name="Hsia A.-P."/>
            <person name="Barbazuk W.B."/>
            <person name="Baucom R.S."/>
            <person name="Brutnell T.P."/>
            <person name="Carpita N.C."/>
            <person name="Chaparro C."/>
            <person name="Chia J.-M."/>
            <person name="Deragon J.-M."/>
            <person name="Estill J.C."/>
            <person name="Fu Y."/>
            <person name="Jeddeloh J.A."/>
            <person name="Han Y."/>
            <person name="Lee H."/>
            <person name="Li P."/>
            <person name="Lisch D.R."/>
            <person name="Liu S."/>
            <person name="Liu Z."/>
            <person name="Nagel D.H."/>
            <person name="McCann M.C."/>
            <person name="SanMiguel P."/>
            <person name="Myers A.M."/>
            <person name="Nettleton D."/>
            <person name="Nguyen J."/>
            <person name="Penning B.W."/>
            <person name="Ponnala L."/>
            <person name="Schneider K.L."/>
            <person name="Schwartz D.C."/>
            <person name="Sharma A."/>
            <person name="Soderlund C."/>
            <person name="Springer N.M."/>
            <person name="Sun Q."/>
            <person name="Wang H."/>
            <person name="Waterman M."/>
            <person name="Westerman R."/>
            <person name="Wolfgruber T.K."/>
            <person name="Yang L."/>
            <person name="Yu Y."/>
            <person name="Zhang L."/>
            <person name="Zhou S."/>
            <person name="Zhu Q."/>
            <person name="Bennetzen J.L."/>
            <person name="Dawe R.K."/>
            <person name="Jiang J."/>
            <person name="Jiang N."/>
            <person name="Presting G.G."/>
            <person name="Wessler S.R."/>
            <person name="Aluru S."/>
            <person name="Martienssen R.A."/>
            <person name="Clifton S.W."/>
            <person name="McCombie W.R."/>
            <person name="Wing R.A."/>
            <person name="Wilson R.K."/>
        </authorList>
    </citation>
    <scope>NUCLEOTIDE SEQUENCE [LARGE SCALE GENOMIC DNA]</scope>
    <source>
        <strain evidence="3">cv. B73</strain>
    </source>
</reference>
<dbReference type="EnsemblPlants" id="Zm00001eb239180_T001">
    <property type="protein sequence ID" value="Zm00001eb239180_P001"/>
    <property type="gene ID" value="Zm00001eb239180"/>
</dbReference>
<dbReference type="Gramene" id="Zm00001eb239180_T001">
    <property type="protein sequence ID" value="Zm00001eb239180_P001"/>
    <property type="gene ID" value="Zm00001eb239180"/>
</dbReference>
<dbReference type="AlphaFoldDB" id="A0A804PHB6"/>
<evidence type="ECO:0000313" key="3">
    <source>
        <dbReference type="Proteomes" id="UP000007305"/>
    </source>
</evidence>
<feature type="region of interest" description="Disordered" evidence="1">
    <location>
        <begin position="1"/>
        <end position="37"/>
    </location>
</feature>
<protein>
    <submittedName>
        <fullName evidence="2">Uncharacterized protein</fullName>
    </submittedName>
</protein>
<organism evidence="2 3">
    <name type="scientific">Zea mays</name>
    <name type="common">Maize</name>
    <dbReference type="NCBI Taxonomy" id="4577"/>
    <lineage>
        <taxon>Eukaryota</taxon>
        <taxon>Viridiplantae</taxon>
        <taxon>Streptophyta</taxon>
        <taxon>Embryophyta</taxon>
        <taxon>Tracheophyta</taxon>
        <taxon>Spermatophyta</taxon>
        <taxon>Magnoliopsida</taxon>
        <taxon>Liliopsida</taxon>
        <taxon>Poales</taxon>
        <taxon>Poaceae</taxon>
        <taxon>PACMAD clade</taxon>
        <taxon>Panicoideae</taxon>
        <taxon>Andropogonodae</taxon>
        <taxon>Andropogoneae</taxon>
        <taxon>Tripsacinae</taxon>
        <taxon>Zea</taxon>
    </lineage>
</organism>
<evidence type="ECO:0000313" key="2">
    <source>
        <dbReference type="EnsemblPlants" id="Zm00001eb239180_P001"/>
    </source>
</evidence>
<name>A0A804PHB6_MAIZE</name>
<evidence type="ECO:0000256" key="1">
    <source>
        <dbReference type="SAM" id="MobiDB-lite"/>
    </source>
</evidence>
<proteinExistence type="predicted"/>